<proteinExistence type="inferred from homology"/>
<dbReference type="GO" id="GO:0003723">
    <property type="term" value="F:RNA binding"/>
    <property type="evidence" value="ECO:0007669"/>
    <property type="project" value="UniProtKB-KW"/>
</dbReference>
<dbReference type="SUPFAM" id="SSF55174">
    <property type="entry name" value="Alpha-L RNA-binding motif"/>
    <property type="match status" value="1"/>
</dbReference>
<dbReference type="Pfam" id="PF00849">
    <property type="entry name" value="PseudoU_synth_2"/>
    <property type="match status" value="1"/>
</dbReference>
<comment type="function">
    <text evidence="5">Responsible for synthesis of pseudouridine from uracil.</text>
</comment>
<feature type="active site" evidence="3">
    <location>
        <position position="141"/>
    </location>
</feature>
<dbReference type="GO" id="GO:0140098">
    <property type="term" value="F:catalytic activity, acting on RNA"/>
    <property type="evidence" value="ECO:0007669"/>
    <property type="project" value="UniProtKB-ARBA"/>
</dbReference>
<evidence type="ECO:0000256" key="4">
    <source>
        <dbReference type="PROSITE-ProRule" id="PRU00182"/>
    </source>
</evidence>
<dbReference type="InterPro" id="IPR036986">
    <property type="entry name" value="S4_RNA-bd_sf"/>
</dbReference>
<dbReference type="PROSITE" id="PS50889">
    <property type="entry name" value="S4"/>
    <property type="match status" value="1"/>
</dbReference>
<feature type="region of interest" description="Disordered" evidence="6">
    <location>
        <begin position="325"/>
        <end position="345"/>
    </location>
</feature>
<dbReference type="OrthoDB" id="9784108at2"/>
<evidence type="ECO:0000313" key="8">
    <source>
        <dbReference type="EMBL" id="QDU41311.1"/>
    </source>
</evidence>
<dbReference type="AlphaFoldDB" id="A0A517ZFS5"/>
<dbReference type="CDD" id="cd02869">
    <property type="entry name" value="PseudoU_synth_RluA_like"/>
    <property type="match status" value="1"/>
</dbReference>
<reference evidence="8 9" key="1">
    <citation type="submission" date="2019-02" db="EMBL/GenBank/DDBJ databases">
        <title>Deep-cultivation of Planctomycetes and their phenomic and genomic characterization uncovers novel biology.</title>
        <authorList>
            <person name="Wiegand S."/>
            <person name="Jogler M."/>
            <person name="Boedeker C."/>
            <person name="Pinto D."/>
            <person name="Vollmers J."/>
            <person name="Rivas-Marin E."/>
            <person name="Kohn T."/>
            <person name="Peeters S.H."/>
            <person name="Heuer A."/>
            <person name="Rast P."/>
            <person name="Oberbeckmann S."/>
            <person name="Bunk B."/>
            <person name="Jeske O."/>
            <person name="Meyerdierks A."/>
            <person name="Storesund J.E."/>
            <person name="Kallscheuer N."/>
            <person name="Luecker S."/>
            <person name="Lage O.M."/>
            <person name="Pohl T."/>
            <person name="Merkel B.J."/>
            <person name="Hornburger P."/>
            <person name="Mueller R.-W."/>
            <person name="Bruemmer F."/>
            <person name="Labrenz M."/>
            <person name="Spormann A.M."/>
            <person name="Op den Camp H."/>
            <person name="Overmann J."/>
            <person name="Amann R."/>
            <person name="Jetten M.S.M."/>
            <person name="Mascher T."/>
            <person name="Medema M.H."/>
            <person name="Devos D.P."/>
            <person name="Kaster A.-K."/>
            <person name="Ovreas L."/>
            <person name="Rohde M."/>
            <person name="Galperin M.Y."/>
            <person name="Jogler C."/>
        </authorList>
    </citation>
    <scope>NUCLEOTIDE SEQUENCE [LARGE SCALE GENOMIC DNA]</scope>
    <source>
        <strain evidence="8 9">Mal4</strain>
    </source>
</reference>
<dbReference type="GO" id="GO:0000455">
    <property type="term" value="P:enzyme-directed rRNA pseudouridine synthesis"/>
    <property type="evidence" value="ECO:0007669"/>
    <property type="project" value="TreeGrafter"/>
</dbReference>
<accession>A0A517ZFS5</accession>
<keyword evidence="9" id="KW-1185">Reference proteome</keyword>
<comment type="catalytic activity">
    <reaction evidence="5">
        <text>a uridine in RNA = a pseudouridine in RNA</text>
        <dbReference type="Rhea" id="RHEA:48348"/>
        <dbReference type="Rhea" id="RHEA-COMP:12068"/>
        <dbReference type="Rhea" id="RHEA-COMP:12069"/>
        <dbReference type="ChEBI" id="CHEBI:65314"/>
        <dbReference type="ChEBI" id="CHEBI:65315"/>
    </reaction>
</comment>
<evidence type="ECO:0000313" key="9">
    <source>
        <dbReference type="Proteomes" id="UP000320496"/>
    </source>
</evidence>
<evidence type="ECO:0000256" key="5">
    <source>
        <dbReference type="RuleBase" id="RU362028"/>
    </source>
</evidence>
<evidence type="ECO:0000256" key="6">
    <source>
        <dbReference type="SAM" id="MobiDB-lite"/>
    </source>
</evidence>
<dbReference type="PANTHER" id="PTHR21600">
    <property type="entry name" value="MITOCHONDRIAL RNA PSEUDOURIDINE SYNTHASE"/>
    <property type="match status" value="1"/>
</dbReference>
<feature type="domain" description="Pseudouridine synthase RsuA/RluA-like" evidence="7">
    <location>
        <begin position="93"/>
        <end position="249"/>
    </location>
</feature>
<dbReference type="EC" id="5.4.99.-" evidence="5"/>
<gene>
    <name evidence="8" type="primary">rluD_2</name>
    <name evidence="8" type="ORF">Mal4_56770</name>
</gene>
<name>A0A517ZFS5_9PLAN</name>
<dbReference type="PROSITE" id="PS01129">
    <property type="entry name" value="PSI_RLU"/>
    <property type="match status" value="1"/>
</dbReference>
<comment type="similarity">
    <text evidence="1 5">Belongs to the pseudouridine synthase RluA family.</text>
</comment>
<dbReference type="InterPro" id="IPR006145">
    <property type="entry name" value="PsdUridine_synth_RsuA/RluA"/>
</dbReference>
<dbReference type="KEGG" id="mri:Mal4_56770"/>
<dbReference type="Proteomes" id="UP000320496">
    <property type="component" value="Chromosome"/>
</dbReference>
<evidence type="ECO:0000256" key="2">
    <source>
        <dbReference type="ARBA" id="ARBA00023235"/>
    </source>
</evidence>
<dbReference type="PANTHER" id="PTHR21600:SF44">
    <property type="entry name" value="RIBOSOMAL LARGE SUBUNIT PSEUDOURIDINE SYNTHASE D"/>
    <property type="match status" value="1"/>
</dbReference>
<dbReference type="RefSeq" id="WP_145372579.1">
    <property type="nucleotide sequence ID" value="NZ_CP036275.1"/>
</dbReference>
<dbReference type="GO" id="GO:0009982">
    <property type="term" value="F:pseudouridine synthase activity"/>
    <property type="evidence" value="ECO:0007669"/>
    <property type="project" value="InterPro"/>
</dbReference>
<evidence type="ECO:0000256" key="1">
    <source>
        <dbReference type="ARBA" id="ARBA00010876"/>
    </source>
</evidence>
<keyword evidence="2 5" id="KW-0413">Isomerase</keyword>
<dbReference type="InterPro" id="IPR020103">
    <property type="entry name" value="PsdUridine_synth_cat_dom_sf"/>
</dbReference>
<dbReference type="Gene3D" id="3.30.2350.10">
    <property type="entry name" value="Pseudouridine synthase"/>
    <property type="match status" value="1"/>
</dbReference>
<evidence type="ECO:0000259" key="7">
    <source>
        <dbReference type="Pfam" id="PF00849"/>
    </source>
</evidence>
<dbReference type="InterPro" id="IPR050188">
    <property type="entry name" value="RluA_PseudoU_synthase"/>
</dbReference>
<dbReference type="EMBL" id="CP036275">
    <property type="protein sequence ID" value="QDU41311.1"/>
    <property type="molecule type" value="Genomic_DNA"/>
</dbReference>
<dbReference type="InterPro" id="IPR006225">
    <property type="entry name" value="PsdUridine_synth_RluC/D"/>
</dbReference>
<dbReference type="InterPro" id="IPR006224">
    <property type="entry name" value="PsdUridine_synth_RluA-like_CS"/>
</dbReference>
<sequence>MSVPFAAELIVEEYLHGLRIDTFLVRHFRNYTMWRMQRMVRAGAATVDDAPAEQTQRVFVGQRVRIRLLEPPDKLLTPERESLPILYEDLWMIAVNKPAGLIAHPTGEFQSGTLANVVQAHLDERTPLKGLLRPGVVHRLDRQTSGAIVLATDHLAHRNLSMAFETSRISKSYLALVEGVMERPSGTINRPIGRARSGRHVLMSARPDAIGAKPAKTHYTVLERFADHTLVRAIPVTGRNHQIRVHLASIGHPLVGDEFYAANGRIKPLRSGGDDDEREIETGLPIRRHALHAERLCLAHPITQVWMELQARLPDDFSAALQVLREQPRDGNTTDSGAAAPSATR</sequence>
<keyword evidence="4" id="KW-0694">RNA-binding</keyword>
<dbReference type="SUPFAM" id="SSF55120">
    <property type="entry name" value="Pseudouridine synthase"/>
    <property type="match status" value="1"/>
</dbReference>
<organism evidence="8 9">
    <name type="scientific">Maioricimonas rarisocia</name>
    <dbReference type="NCBI Taxonomy" id="2528026"/>
    <lineage>
        <taxon>Bacteria</taxon>
        <taxon>Pseudomonadati</taxon>
        <taxon>Planctomycetota</taxon>
        <taxon>Planctomycetia</taxon>
        <taxon>Planctomycetales</taxon>
        <taxon>Planctomycetaceae</taxon>
        <taxon>Maioricimonas</taxon>
    </lineage>
</organism>
<dbReference type="NCBIfam" id="TIGR00005">
    <property type="entry name" value="rluA_subfam"/>
    <property type="match status" value="1"/>
</dbReference>
<evidence type="ECO:0000256" key="3">
    <source>
        <dbReference type="PIRSR" id="PIRSR606225-1"/>
    </source>
</evidence>
<protein>
    <recommendedName>
        <fullName evidence="5">Pseudouridine synthase</fullName>
        <ecNumber evidence="5">5.4.99.-</ecNumber>
    </recommendedName>
</protein>
<dbReference type="Gene3D" id="3.10.290.10">
    <property type="entry name" value="RNA-binding S4 domain"/>
    <property type="match status" value="1"/>
</dbReference>